<dbReference type="InterPro" id="IPR039935">
    <property type="entry name" value="YML079W-like"/>
</dbReference>
<dbReference type="RefSeq" id="WP_021617933.1">
    <property type="nucleotide sequence ID" value="NZ_CAMYCS010000001.1"/>
</dbReference>
<proteinExistence type="predicted"/>
<evidence type="ECO:0000313" key="3">
    <source>
        <dbReference type="Proteomes" id="UP000242263"/>
    </source>
</evidence>
<evidence type="ECO:0000313" key="2">
    <source>
        <dbReference type="EMBL" id="PKZ15403.1"/>
    </source>
</evidence>
<protein>
    <submittedName>
        <fullName evidence="2">Cupin</fullName>
    </submittedName>
</protein>
<dbReference type="PANTHER" id="PTHR33387">
    <property type="entry name" value="RMLC-LIKE JELLY ROLL FOLD PROTEIN"/>
    <property type="match status" value="1"/>
</dbReference>
<dbReference type="InterPro" id="IPR009327">
    <property type="entry name" value="Cupin_DUF985"/>
</dbReference>
<organism evidence="2 3">
    <name type="scientific">Alloscardovia omnicolens</name>
    <dbReference type="NCBI Taxonomy" id="419015"/>
    <lineage>
        <taxon>Bacteria</taxon>
        <taxon>Bacillati</taxon>
        <taxon>Actinomycetota</taxon>
        <taxon>Actinomycetes</taxon>
        <taxon>Bifidobacteriales</taxon>
        <taxon>Bifidobacteriaceae</taxon>
        <taxon>Alloscardovia</taxon>
    </lineage>
</organism>
<name>A0A2I1J6N0_9BIFI</name>
<feature type="domain" description="DUF985" evidence="1">
    <location>
        <begin position="24"/>
        <end position="164"/>
    </location>
</feature>
<dbReference type="InterPro" id="IPR014710">
    <property type="entry name" value="RmlC-like_jellyroll"/>
</dbReference>
<dbReference type="GeneID" id="35868320"/>
<reference evidence="2 3" key="1">
    <citation type="submission" date="2017-12" db="EMBL/GenBank/DDBJ databases">
        <title>Phylogenetic diversity of female urinary microbiome.</title>
        <authorList>
            <person name="Thomas-White K."/>
            <person name="Wolfe A.J."/>
        </authorList>
    </citation>
    <scope>NUCLEOTIDE SEQUENCE [LARGE SCALE GENOMIC DNA]</scope>
    <source>
        <strain evidence="2 3">UMB0064</strain>
    </source>
</reference>
<dbReference type="SUPFAM" id="SSF51182">
    <property type="entry name" value="RmlC-like cupins"/>
    <property type="match status" value="1"/>
</dbReference>
<evidence type="ECO:0000259" key="1">
    <source>
        <dbReference type="Pfam" id="PF06172"/>
    </source>
</evidence>
<sequence>MVNLNPVEAVHAAITPPLSQYARNMIAHLDLSAHPEGGWYKRTWQSPLEYADSARPLASLIYFLLPEGDFSDWHLVDADELWLWHGPAEIELEVCDVDPRSLSADELKAQTTRTVLSVRENNAYGAAAQCLVRAGQWQRTLPTKSDALVSCVVSPGFTFDGFTVITEEDTCQ</sequence>
<dbReference type="AlphaFoldDB" id="A0A2I1J6N0"/>
<dbReference type="PANTHER" id="PTHR33387:SF3">
    <property type="entry name" value="DUF985 DOMAIN-CONTAINING PROTEIN"/>
    <property type="match status" value="1"/>
</dbReference>
<accession>A0A2I1J6N0</accession>
<dbReference type="Proteomes" id="UP000242263">
    <property type="component" value="Unassembled WGS sequence"/>
</dbReference>
<dbReference type="InterPro" id="IPR011051">
    <property type="entry name" value="RmlC_Cupin_sf"/>
</dbReference>
<dbReference type="Gene3D" id="2.60.120.10">
    <property type="entry name" value="Jelly Rolls"/>
    <property type="match status" value="1"/>
</dbReference>
<dbReference type="EMBL" id="PKGU01000002">
    <property type="protein sequence ID" value="PKZ15403.1"/>
    <property type="molecule type" value="Genomic_DNA"/>
</dbReference>
<dbReference type="Pfam" id="PF06172">
    <property type="entry name" value="Cupin_5"/>
    <property type="match status" value="1"/>
</dbReference>
<gene>
    <name evidence="2" type="ORF">CYJ32_03230</name>
</gene>
<comment type="caution">
    <text evidence="2">The sequence shown here is derived from an EMBL/GenBank/DDBJ whole genome shotgun (WGS) entry which is preliminary data.</text>
</comment>
<dbReference type="CDD" id="cd06121">
    <property type="entry name" value="cupin_YML079wp"/>
    <property type="match status" value="1"/>
</dbReference>